<dbReference type="PIRSF" id="PIRSF005739">
    <property type="entry name" value="O-mtase"/>
    <property type="match status" value="1"/>
</dbReference>
<reference evidence="7 8" key="1">
    <citation type="submission" date="2015-01" db="EMBL/GenBank/DDBJ databases">
        <title>The Genome Sequence of Capronia semiimmersa CBS27337.</title>
        <authorList>
            <consortium name="The Broad Institute Genomics Platform"/>
            <person name="Cuomo C."/>
            <person name="de Hoog S."/>
            <person name="Gorbushina A."/>
            <person name="Stielow B."/>
            <person name="Teixiera M."/>
            <person name="Abouelleil A."/>
            <person name="Chapman S.B."/>
            <person name="Priest M."/>
            <person name="Young S.K."/>
            <person name="Wortman J."/>
            <person name="Nusbaum C."/>
            <person name="Birren B."/>
        </authorList>
    </citation>
    <scope>NUCLEOTIDE SEQUENCE [LARGE SCALE GENOMIC DNA]</scope>
    <source>
        <strain evidence="7 8">CBS 27337</strain>
    </source>
</reference>
<dbReference type="Gene3D" id="1.10.10.10">
    <property type="entry name" value="Winged helix-like DNA-binding domain superfamily/Winged helix DNA-binding domain"/>
    <property type="match status" value="1"/>
</dbReference>
<dbReference type="Pfam" id="PF08100">
    <property type="entry name" value="Dimerisation"/>
    <property type="match status" value="1"/>
</dbReference>
<dbReference type="Proteomes" id="UP000054266">
    <property type="component" value="Unassembled WGS sequence"/>
</dbReference>
<keyword evidence="3" id="KW-0949">S-adenosyl-L-methionine</keyword>
<keyword evidence="8" id="KW-1185">Reference proteome</keyword>
<dbReference type="Gene3D" id="3.40.50.150">
    <property type="entry name" value="Vaccinia Virus protein VP39"/>
    <property type="match status" value="1"/>
</dbReference>
<protein>
    <submittedName>
        <fullName evidence="7">Uncharacterized protein</fullName>
    </submittedName>
</protein>
<feature type="domain" description="O-methyltransferase C-terminal" evidence="5">
    <location>
        <begin position="187"/>
        <end position="381"/>
    </location>
</feature>
<gene>
    <name evidence="7" type="ORF">PV04_00773</name>
</gene>
<dbReference type="GO" id="GO:0046983">
    <property type="term" value="F:protein dimerization activity"/>
    <property type="evidence" value="ECO:0007669"/>
    <property type="project" value="InterPro"/>
</dbReference>
<dbReference type="AlphaFoldDB" id="A0A0D2EE76"/>
<evidence type="ECO:0000256" key="2">
    <source>
        <dbReference type="ARBA" id="ARBA00022679"/>
    </source>
</evidence>
<organism evidence="7 8">
    <name type="scientific">Phialophora macrospora</name>
    <dbReference type="NCBI Taxonomy" id="1851006"/>
    <lineage>
        <taxon>Eukaryota</taxon>
        <taxon>Fungi</taxon>
        <taxon>Dikarya</taxon>
        <taxon>Ascomycota</taxon>
        <taxon>Pezizomycotina</taxon>
        <taxon>Eurotiomycetes</taxon>
        <taxon>Chaetothyriomycetidae</taxon>
        <taxon>Chaetothyriales</taxon>
        <taxon>Herpotrichiellaceae</taxon>
        <taxon>Phialophora</taxon>
    </lineage>
</organism>
<dbReference type="InterPro" id="IPR029063">
    <property type="entry name" value="SAM-dependent_MTases_sf"/>
</dbReference>
<dbReference type="GO" id="GO:0032259">
    <property type="term" value="P:methylation"/>
    <property type="evidence" value="ECO:0007669"/>
    <property type="project" value="UniProtKB-KW"/>
</dbReference>
<proteinExistence type="predicted"/>
<dbReference type="STRING" id="5601.A0A0D2EE76"/>
<dbReference type="PANTHER" id="PTHR43712">
    <property type="entry name" value="PUTATIVE (AFU_ORTHOLOGUE AFUA_4G14580)-RELATED"/>
    <property type="match status" value="1"/>
</dbReference>
<accession>A0A0D2EE76</accession>
<dbReference type="SUPFAM" id="SSF53335">
    <property type="entry name" value="S-adenosyl-L-methionine-dependent methyltransferases"/>
    <property type="match status" value="1"/>
</dbReference>
<sequence>MTTHDLQQLNRLVRELSKTVSALPRGTELPAKQREDILRINQAIRDEVQPPEDHIIATAFGINLNICIRACSELGVFELLHSAAPNALCASEISRSVNAQELLIVRFLRGVCALGFADEVGPDLYAANKVSHAMAQPPLAAGFCLSFDNAARPKSNLQSHMEFFRQRGWNCPDDAKDGPYQAANDCVGSTSFEHWMADPPESARFNTYMQGVRGSRPIWYRWMDVERIMGTGCAEDEGIFMVDVAGGYGHDLNGFIGQLGNKFRGRMILQDLPSVIDSIQPGSISSRIETHKHDIFLPQPAKGAKIYFMHMILHDWPDDDCVKILSHLRDAMTPGFSQILINDAILPDTKCPLIATAFDITMMAHHCGIERSERMWRALIERVHGLDLVKFWYPPEGEGVIQLVRS</sequence>
<dbReference type="SUPFAM" id="SSF46785">
    <property type="entry name" value="Winged helix' DNA-binding domain"/>
    <property type="match status" value="1"/>
</dbReference>
<dbReference type="HOGENOM" id="CLU_005533_5_0_1"/>
<feature type="active site" description="Proton acceptor" evidence="4">
    <location>
        <position position="314"/>
    </location>
</feature>
<evidence type="ECO:0000256" key="4">
    <source>
        <dbReference type="PIRSR" id="PIRSR005739-1"/>
    </source>
</evidence>
<dbReference type="PANTHER" id="PTHR43712:SF1">
    <property type="entry name" value="HYPOTHETICAL O-METHYLTRANSFERASE (EUROFUNG)-RELATED"/>
    <property type="match status" value="1"/>
</dbReference>
<dbReference type="InterPro" id="IPR012967">
    <property type="entry name" value="COMT_dimerisation"/>
</dbReference>
<evidence type="ECO:0000256" key="3">
    <source>
        <dbReference type="ARBA" id="ARBA00022691"/>
    </source>
</evidence>
<dbReference type="Pfam" id="PF00891">
    <property type="entry name" value="Methyltransf_2"/>
    <property type="match status" value="1"/>
</dbReference>
<evidence type="ECO:0000313" key="7">
    <source>
        <dbReference type="EMBL" id="KIW72592.1"/>
    </source>
</evidence>
<dbReference type="PROSITE" id="PS51683">
    <property type="entry name" value="SAM_OMT_II"/>
    <property type="match status" value="1"/>
</dbReference>
<keyword evidence="2" id="KW-0808">Transferase</keyword>
<keyword evidence="1" id="KW-0489">Methyltransferase</keyword>
<evidence type="ECO:0000259" key="5">
    <source>
        <dbReference type="Pfam" id="PF00891"/>
    </source>
</evidence>
<dbReference type="InterPro" id="IPR036390">
    <property type="entry name" value="WH_DNA-bd_sf"/>
</dbReference>
<dbReference type="InterPro" id="IPR016461">
    <property type="entry name" value="COMT-like"/>
</dbReference>
<evidence type="ECO:0000259" key="6">
    <source>
        <dbReference type="Pfam" id="PF08100"/>
    </source>
</evidence>
<dbReference type="GO" id="GO:0008171">
    <property type="term" value="F:O-methyltransferase activity"/>
    <property type="evidence" value="ECO:0007669"/>
    <property type="project" value="InterPro"/>
</dbReference>
<name>A0A0D2EE76_9EURO</name>
<dbReference type="EMBL" id="KN846956">
    <property type="protein sequence ID" value="KIW72592.1"/>
    <property type="molecule type" value="Genomic_DNA"/>
</dbReference>
<dbReference type="InterPro" id="IPR036388">
    <property type="entry name" value="WH-like_DNA-bd_sf"/>
</dbReference>
<dbReference type="InterPro" id="IPR001077">
    <property type="entry name" value="COMT_C"/>
</dbReference>
<feature type="domain" description="O-methyltransferase dimerisation" evidence="6">
    <location>
        <begin position="59"/>
        <end position="135"/>
    </location>
</feature>
<evidence type="ECO:0000256" key="1">
    <source>
        <dbReference type="ARBA" id="ARBA00022603"/>
    </source>
</evidence>
<evidence type="ECO:0000313" key="8">
    <source>
        <dbReference type="Proteomes" id="UP000054266"/>
    </source>
</evidence>